<reference evidence="1" key="2">
    <citation type="journal article" date="2015" name="Data Brief">
        <title>Shoot transcriptome of the giant reed, Arundo donax.</title>
        <authorList>
            <person name="Barrero R.A."/>
            <person name="Guerrero F.D."/>
            <person name="Moolhuijzen P."/>
            <person name="Goolsby J.A."/>
            <person name="Tidwell J."/>
            <person name="Bellgard S.E."/>
            <person name="Bellgard M.I."/>
        </authorList>
    </citation>
    <scope>NUCLEOTIDE SEQUENCE</scope>
    <source>
        <tissue evidence="1">Shoot tissue taken approximately 20 cm above the soil surface</tissue>
    </source>
</reference>
<protein>
    <submittedName>
        <fullName evidence="1">Uncharacterized protein</fullName>
    </submittedName>
</protein>
<dbReference type="AlphaFoldDB" id="A0A0A9GDS6"/>
<accession>A0A0A9GDS6</accession>
<proteinExistence type="predicted"/>
<name>A0A0A9GDS6_ARUDO</name>
<sequence>MIELGLLPGNITCHDMSYRLSTKQYSCHSLIKE</sequence>
<dbReference type="EMBL" id="GBRH01174656">
    <property type="protein sequence ID" value="JAE23240.1"/>
    <property type="molecule type" value="Transcribed_RNA"/>
</dbReference>
<evidence type="ECO:0000313" key="1">
    <source>
        <dbReference type="EMBL" id="JAE23240.1"/>
    </source>
</evidence>
<reference evidence="1" key="1">
    <citation type="submission" date="2014-09" db="EMBL/GenBank/DDBJ databases">
        <authorList>
            <person name="Magalhaes I.L.F."/>
            <person name="Oliveira U."/>
            <person name="Santos F.R."/>
            <person name="Vidigal T.H.D.A."/>
            <person name="Brescovit A.D."/>
            <person name="Santos A.J."/>
        </authorList>
    </citation>
    <scope>NUCLEOTIDE SEQUENCE</scope>
    <source>
        <tissue evidence="1">Shoot tissue taken approximately 20 cm above the soil surface</tissue>
    </source>
</reference>
<organism evidence="1">
    <name type="scientific">Arundo donax</name>
    <name type="common">Giant reed</name>
    <name type="synonym">Donax arundinaceus</name>
    <dbReference type="NCBI Taxonomy" id="35708"/>
    <lineage>
        <taxon>Eukaryota</taxon>
        <taxon>Viridiplantae</taxon>
        <taxon>Streptophyta</taxon>
        <taxon>Embryophyta</taxon>
        <taxon>Tracheophyta</taxon>
        <taxon>Spermatophyta</taxon>
        <taxon>Magnoliopsida</taxon>
        <taxon>Liliopsida</taxon>
        <taxon>Poales</taxon>
        <taxon>Poaceae</taxon>
        <taxon>PACMAD clade</taxon>
        <taxon>Arundinoideae</taxon>
        <taxon>Arundineae</taxon>
        <taxon>Arundo</taxon>
    </lineage>
</organism>